<dbReference type="PANTHER" id="PTHR11205">
    <property type="entry name" value="RIBOSOMAL PROTEIN S7"/>
    <property type="match status" value="1"/>
</dbReference>
<dbReference type="CDD" id="cd14867">
    <property type="entry name" value="uS7_Eukaryote"/>
    <property type="match status" value="1"/>
</dbReference>
<dbReference type="GO" id="GO:0015935">
    <property type="term" value="C:small ribosomal subunit"/>
    <property type="evidence" value="ECO:0007669"/>
    <property type="project" value="InterPro"/>
</dbReference>
<dbReference type="GO" id="GO:0003735">
    <property type="term" value="F:structural constituent of ribosome"/>
    <property type="evidence" value="ECO:0007669"/>
    <property type="project" value="InterPro"/>
</dbReference>
<protein>
    <recommendedName>
        <fullName evidence="6">Small ribosomal subunit protein uS7 domain-containing protein</fullName>
    </recommendedName>
</protein>
<sequence>MTIDTFNYNTRCRGLLRTSSASKKMEEEEKEGLRTVECLRGRLLAERQVSRSAKEEAELITKKMEELEEHLKEEIRLREKAEKRLKYLMRKLESIKGSRSSESSSEASCLSSVSTSASKEEEGEEEKETHENENVKEDKSDQATENVDSVEKKPSSTLKDGSSGEASVVDSTSSHEGESQAGEDFLNCSVYCVFSANPLLSFPAMAAAVEIDAEIQQQLTNEVKLFNRWSFDDVSVTDISLVDYIGVQPAKHATFVPHTAGRYSVKRFRKAQCPIVERLTNSLMMHGRNNGKKLMAVRIIKHAMEIIHLLTDANPIQVIIDAIVNSGPREDATRIGSAGVVRRQAVDISPLRRVNQAIFLLTTGAREAAFRNIKTIAECLADELINAAKGSSNSYAIKKKDEIERVAKANR</sequence>
<evidence type="ECO:0000313" key="8">
    <source>
        <dbReference type="EMBL" id="VDC80084.1"/>
    </source>
</evidence>
<gene>
    <name evidence="8" type="ORF">BRAA03T11302Z</name>
    <name evidence="7" type="ORF">BRAPAZ1V2_A03P20430.2</name>
</gene>
<organism evidence="8">
    <name type="scientific">Brassica campestris</name>
    <name type="common">Field mustard</name>
    <dbReference type="NCBI Taxonomy" id="3711"/>
    <lineage>
        <taxon>Eukaryota</taxon>
        <taxon>Viridiplantae</taxon>
        <taxon>Streptophyta</taxon>
        <taxon>Embryophyta</taxon>
        <taxon>Tracheophyta</taxon>
        <taxon>Spermatophyta</taxon>
        <taxon>Magnoliopsida</taxon>
        <taxon>eudicotyledons</taxon>
        <taxon>Gunneridae</taxon>
        <taxon>Pentapetalae</taxon>
        <taxon>rosids</taxon>
        <taxon>malvids</taxon>
        <taxon>Brassicales</taxon>
        <taxon>Brassicaceae</taxon>
        <taxon>Brassiceae</taxon>
        <taxon>Brassica</taxon>
    </lineage>
</organism>
<feature type="compositionally biased region" description="Basic and acidic residues" evidence="5">
    <location>
        <begin position="127"/>
        <end position="142"/>
    </location>
</feature>
<dbReference type="InterPro" id="IPR023798">
    <property type="entry name" value="Ribosomal_uS7_dom"/>
</dbReference>
<reference evidence="8" key="1">
    <citation type="submission" date="2018-11" db="EMBL/GenBank/DDBJ databases">
        <authorList>
            <consortium name="Genoscope - CEA"/>
            <person name="William W."/>
        </authorList>
    </citation>
    <scope>NUCLEOTIDE SEQUENCE</scope>
</reference>
<dbReference type="PROSITE" id="PS00052">
    <property type="entry name" value="RIBOSOMAL_S7"/>
    <property type="match status" value="1"/>
</dbReference>
<keyword evidence="3 4" id="KW-0687">Ribonucleoprotein</keyword>
<accession>A0A3P5ZXL7</accession>
<feature type="domain" description="Small ribosomal subunit protein uS7" evidence="6">
    <location>
        <begin position="250"/>
        <end position="411"/>
    </location>
</feature>
<evidence type="ECO:0000313" key="7">
    <source>
        <dbReference type="EMBL" id="CAG7880700.1"/>
    </source>
</evidence>
<dbReference type="FunFam" id="1.10.455.10:FF:000002">
    <property type="entry name" value="40S ribosomal protein S5"/>
    <property type="match status" value="1"/>
</dbReference>
<dbReference type="EMBL" id="LR031572">
    <property type="protein sequence ID" value="VDC80084.1"/>
    <property type="molecule type" value="Genomic_DNA"/>
</dbReference>
<feature type="compositionally biased region" description="Low complexity" evidence="5">
    <location>
        <begin position="97"/>
        <end position="117"/>
    </location>
</feature>
<dbReference type="InterPro" id="IPR005716">
    <property type="entry name" value="Ribosomal_uS7_euk/arc"/>
</dbReference>
<keyword evidence="2 4" id="KW-0689">Ribosomal protein</keyword>
<dbReference type="Pfam" id="PF00177">
    <property type="entry name" value="Ribosomal_S7"/>
    <property type="match status" value="1"/>
</dbReference>
<feature type="region of interest" description="Disordered" evidence="5">
    <location>
        <begin position="94"/>
        <end position="180"/>
    </location>
</feature>
<evidence type="ECO:0000256" key="5">
    <source>
        <dbReference type="SAM" id="MobiDB-lite"/>
    </source>
</evidence>
<dbReference type="NCBIfam" id="NF003106">
    <property type="entry name" value="PRK04027.1"/>
    <property type="match status" value="1"/>
</dbReference>
<dbReference type="AlphaFoldDB" id="A0A3P5ZXL7"/>
<dbReference type="Gramene" id="A03p20430.2_BraZ1">
    <property type="protein sequence ID" value="A03p20430.2_BraZ1.CDS"/>
    <property type="gene ID" value="A03g20430.2_BraZ1"/>
</dbReference>
<dbReference type="SUPFAM" id="SSF47973">
    <property type="entry name" value="Ribosomal protein S7"/>
    <property type="match status" value="1"/>
</dbReference>
<dbReference type="InterPro" id="IPR020606">
    <property type="entry name" value="Ribosomal_uS7_CS"/>
</dbReference>
<dbReference type="GO" id="GO:0006412">
    <property type="term" value="P:translation"/>
    <property type="evidence" value="ECO:0007669"/>
    <property type="project" value="InterPro"/>
</dbReference>
<evidence type="ECO:0000256" key="1">
    <source>
        <dbReference type="ARBA" id="ARBA00007151"/>
    </source>
</evidence>
<name>A0A3P5ZXL7_BRACM</name>
<dbReference type="EMBL" id="LS974619">
    <property type="protein sequence ID" value="CAG7880700.1"/>
    <property type="molecule type" value="Genomic_DNA"/>
</dbReference>
<evidence type="ECO:0000256" key="3">
    <source>
        <dbReference type="ARBA" id="ARBA00023274"/>
    </source>
</evidence>
<dbReference type="NCBIfam" id="TIGR01028">
    <property type="entry name" value="uS7_euk_arch"/>
    <property type="match status" value="1"/>
</dbReference>
<dbReference type="InterPro" id="IPR000235">
    <property type="entry name" value="Ribosomal_uS7"/>
</dbReference>
<evidence type="ECO:0000259" key="6">
    <source>
        <dbReference type="Pfam" id="PF00177"/>
    </source>
</evidence>
<comment type="similarity">
    <text evidence="1 4">Belongs to the universal ribosomal protein uS7 family.</text>
</comment>
<dbReference type="GO" id="GO:0003723">
    <property type="term" value="F:RNA binding"/>
    <property type="evidence" value="ECO:0007669"/>
    <property type="project" value="InterPro"/>
</dbReference>
<dbReference type="InterPro" id="IPR036823">
    <property type="entry name" value="Ribosomal_uS7_dom_sf"/>
</dbReference>
<proteinExistence type="inferred from homology"/>
<evidence type="ECO:0000256" key="2">
    <source>
        <dbReference type="ARBA" id="ARBA00022980"/>
    </source>
</evidence>
<dbReference type="Proteomes" id="UP000694005">
    <property type="component" value="Chromosome A03"/>
</dbReference>
<dbReference type="Gene3D" id="1.10.455.10">
    <property type="entry name" value="Ribosomal protein S7 domain"/>
    <property type="match status" value="1"/>
</dbReference>
<evidence type="ECO:0000256" key="4">
    <source>
        <dbReference type="RuleBase" id="RU003619"/>
    </source>
</evidence>